<dbReference type="Pfam" id="PF16916">
    <property type="entry name" value="ZT_dimer"/>
    <property type="match status" value="1"/>
</dbReference>
<protein>
    <submittedName>
        <fullName evidence="9">Cation diffusion facilitator transporter</fullName>
    </submittedName>
</protein>
<name>A0ABM7NVT7_9BACT</name>
<dbReference type="InterPro" id="IPR050291">
    <property type="entry name" value="CDF_Transporter"/>
</dbReference>
<keyword evidence="3 6" id="KW-0812">Transmembrane</keyword>
<evidence type="ECO:0000256" key="4">
    <source>
        <dbReference type="ARBA" id="ARBA00022989"/>
    </source>
</evidence>
<sequence length="371" mass="40582">MIKESSREHKIVKTSYVGIGTNILLALFKAIVGLVANSIAIVLDALNNLTDVLSSLITIIGAKLANRPADKGHPYGHGRIEYFSAIIIAFIVLAAGITSLIESAKKIINPEPSQYTYISVSIIAIAVVVKIVLGKYVTKVGKAVNSQALTASGADASFDAVISVATLISALIMMIWGISVDAWLGGLISIVIIKAGIKMVMSPINELIGRRIDAKLTKSIKMDVAAIQGVNGAYDLLLHNYGPEKMVGSVHIEIVDTLSASEIYTITKNVQRKIREKYNIFLTVGIYAINSKDKTALDMQEQIKTVIAKYKNIMQMHGLYIDRTLKIIQFDILVSFMEKDVVTLRQNVINGINEIFTDYDIEINIDRDITD</sequence>
<feature type="transmembrane region" description="Helical" evidence="6">
    <location>
        <begin position="82"/>
        <end position="101"/>
    </location>
</feature>
<dbReference type="SUPFAM" id="SSF160240">
    <property type="entry name" value="Cation efflux protein cytoplasmic domain-like"/>
    <property type="match status" value="1"/>
</dbReference>
<dbReference type="InterPro" id="IPR058533">
    <property type="entry name" value="Cation_efflux_TM"/>
</dbReference>
<evidence type="ECO:0000256" key="2">
    <source>
        <dbReference type="ARBA" id="ARBA00022448"/>
    </source>
</evidence>
<feature type="transmembrane region" description="Helical" evidence="6">
    <location>
        <begin position="21"/>
        <end position="43"/>
    </location>
</feature>
<dbReference type="PANTHER" id="PTHR43840">
    <property type="entry name" value="MITOCHONDRIAL METAL TRANSPORTER 1-RELATED"/>
    <property type="match status" value="1"/>
</dbReference>
<dbReference type="InterPro" id="IPR002524">
    <property type="entry name" value="Cation_efflux"/>
</dbReference>
<feature type="transmembrane region" description="Helical" evidence="6">
    <location>
        <begin position="182"/>
        <end position="201"/>
    </location>
</feature>
<evidence type="ECO:0000259" key="8">
    <source>
        <dbReference type="Pfam" id="PF16916"/>
    </source>
</evidence>
<dbReference type="NCBIfam" id="TIGR01297">
    <property type="entry name" value="CDF"/>
    <property type="match status" value="1"/>
</dbReference>
<dbReference type="Gene3D" id="3.30.70.1350">
    <property type="entry name" value="Cation efflux protein, cytoplasmic domain"/>
    <property type="match status" value="1"/>
</dbReference>
<evidence type="ECO:0000256" key="5">
    <source>
        <dbReference type="ARBA" id="ARBA00023136"/>
    </source>
</evidence>
<feature type="transmembrane region" description="Helical" evidence="6">
    <location>
        <begin position="113"/>
        <end position="133"/>
    </location>
</feature>
<dbReference type="RefSeq" id="WP_207154747.1">
    <property type="nucleotide sequence ID" value="NZ_AP024484.1"/>
</dbReference>
<evidence type="ECO:0000313" key="9">
    <source>
        <dbReference type="EMBL" id="BCS84580.1"/>
    </source>
</evidence>
<dbReference type="Gene3D" id="1.20.1510.10">
    <property type="entry name" value="Cation efflux protein transmembrane domain"/>
    <property type="match status" value="1"/>
</dbReference>
<gene>
    <name evidence="9" type="ORF">prwr041_04730</name>
</gene>
<keyword evidence="5 6" id="KW-0472">Membrane</keyword>
<dbReference type="InterPro" id="IPR036837">
    <property type="entry name" value="Cation_efflux_CTD_sf"/>
</dbReference>
<dbReference type="PANTHER" id="PTHR43840:SF50">
    <property type="entry name" value="MANGANESE EFFLUX SYSTEM PROTEIN MNES"/>
    <property type="match status" value="1"/>
</dbReference>
<keyword evidence="4 6" id="KW-1133">Transmembrane helix</keyword>
<feature type="domain" description="Cation efflux protein cytoplasmic" evidence="8">
    <location>
        <begin position="216"/>
        <end position="282"/>
    </location>
</feature>
<dbReference type="Proteomes" id="UP001319045">
    <property type="component" value="Chromosome"/>
</dbReference>
<dbReference type="EMBL" id="AP024484">
    <property type="protein sequence ID" value="BCS84580.1"/>
    <property type="molecule type" value="Genomic_DNA"/>
</dbReference>
<reference evidence="9 10" key="1">
    <citation type="journal article" date="2022" name="Int. J. Syst. Evol. Microbiol.">
        <title>Prevotella herbatica sp. nov., a plant polysaccharide-decomposing anaerobic bacterium isolated from a methanogenic reactor.</title>
        <authorList>
            <person name="Uek A."/>
            <person name="Tonouchi A."/>
            <person name="Kaku N."/>
            <person name="Ueki K."/>
        </authorList>
    </citation>
    <scope>NUCLEOTIDE SEQUENCE [LARGE SCALE GENOMIC DNA]</scope>
    <source>
        <strain evidence="9 10">WR041</strain>
    </source>
</reference>
<keyword evidence="10" id="KW-1185">Reference proteome</keyword>
<comment type="subcellular location">
    <subcellularLocation>
        <location evidence="1">Membrane</location>
        <topology evidence="1">Multi-pass membrane protein</topology>
    </subcellularLocation>
</comment>
<evidence type="ECO:0000256" key="3">
    <source>
        <dbReference type="ARBA" id="ARBA00022692"/>
    </source>
</evidence>
<feature type="transmembrane region" description="Helical" evidence="6">
    <location>
        <begin position="154"/>
        <end position="176"/>
    </location>
</feature>
<dbReference type="Pfam" id="PF01545">
    <property type="entry name" value="Cation_efflux"/>
    <property type="match status" value="1"/>
</dbReference>
<evidence type="ECO:0000256" key="6">
    <source>
        <dbReference type="SAM" id="Phobius"/>
    </source>
</evidence>
<evidence type="ECO:0000256" key="1">
    <source>
        <dbReference type="ARBA" id="ARBA00004141"/>
    </source>
</evidence>
<proteinExistence type="predicted"/>
<feature type="domain" description="Cation efflux protein transmembrane" evidence="7">
    <location>
        <begin position="17"/>
        <end position="207"/>
    </location>
</feature>
<dbReference type="InterPro" id="IPR027469">
    <property type="entry name" value="Cation_efflux_TMD_sf"/>
</dbReference>
<organism evidence="9 10">
    <name type="scientific">Prevotella herbatica</name>
    <dbReference type="NCBI Taxonomy" id="2801997"/>
    <lineage>
        <taxon>Bacteria</taxon>
        <taxon>Pseudomonadati</taxon>
        <taxon>Bacteroidota</taxon>
        <taxon>Bacteroidia</taxon>
        <taxon>Bacteroidales</taxon>
        <taxon>Prevotellaceae</taxon>
        <taxon>Prevotella</taxon>
    </lineage>
</organism>
<keyword evidence="2" id="KW-0813">Transport</keyword>
<dbReference type="InterPro" id="IPR027470">
    <property type="entry name" value="Cation_efflux_CTD"/>
</dbReference>
<accession>A0ABM7NVT7</accession>
<dbReference type="SUPFAM" id="SSF161111">
    <property type="entry name" value="Cation efflux protein transmembrane domain-like"/>
    <property type="match status" value="1"/>
</dbReference>
<evidence type="ECO:0000313" key="10">
    <source>
        <dbReference type="Proteomes" id="UP001319045"/>
    </source>
</evidence>
<evidence type="ECO:0000259" key="7">
    <source>
        <dbReference type="Pfam" id="PF01545"/>
    </source>
</evidence>